<keyword evidence="2" id="KW-0456">Lyase</keyword>
<evidence type="ECO:0000256" key="2">
    <source>
        <dbReference type="ARBA" id="ARBA00023239"/>
    </source>
</evidence>
<comment type="caution">
    <text evidence="4">The sequence shown here is derived from an EMBL/GenBank/DDBJ whole genome shotgun (WGS) entry which is preliminary data.</text>
</comment>
<dbReference type="NCBIfam" id="NF005984">
    <property type="entry name" value="PRK08087.1"/>
    <property type="match status" value="1"/>
</dbReference>
<keyword evidence="5" id="KW-1185">Reference proteome</keyword>
<feature type="domain" description="Class II aldolase/adducin N-terminal" evidence="3">
    <location>
        <begin position="13"/>
        <end position="187"/>
    </location>
</feature>
<dbReference type="InterPro" id="IPR001303">
    <property type="entry name" value="Aldolase_II/adducin_N"/>
</dbReference>
<evidence type="ECO:0000313" key="4">
    <source>
        <dbReference type="EMBL" id="TCL05444.1"/>
    </source>
</evidence>
<name>A0A4R1ND14_9GAMM</name>
<dbReference type="InterPro" id="IPR050197">
    <property type="entry name" value="Aldolase_class_II_sugar_metab"/>
</dbReference>
<dbReference type="GO" id="GO:0005829">
    <property type="term" value="C:cytosol"/>
    <property type="evidence" value="ECO:0007669"/>
    <property type="project" value="TreeGrafter"/>
</dbReference>
<dbReference type="SUPFAM" id="SSF53639">
    <property type="entry name" value="AraD/HMP-PK domain-like"/>
    <property type="match status" value="1"/>
</dbReference>
<dbReference type="GO" id="GO:0019323">
    <property type="term" value="P:pentose catabolic process"/>
    <property type="evidence" value="ECO:0007669"/>
    <property type="project" value="TreeGrafter"/>
</dbReference>
<evidence type="ECO:0000259" key="3">
    <source>
        <dbReference type="SMART" id="SM01007"/>
    </source>
</evidence>
<dbReference type="GO" id="GO:0016832">
    <property type="term" value="F:aldehyde-lyase activity"/>
    <property type="evidence" value="ECO:0007669"/>
    <property type="project" value="TreeGrafter"/>
</dbReference>
<dbReference type="EMBL" id="SJOI01000001">
    <property type="protein sequence ID" value="TCL05444.1"/>
    <property type="molecule type" value="Genomic_DNA"/>
</dbReference>
<dbReference type="Gene3D" id="3.40.225.10">
    <property type="entry name" value="Class II aldolase/adducin N-terminal domain"/>
    <property type="match status" value="1"/>
</dbReference>
<dbReference type="PANTHER" id="PTHR22789:SF0">
    <property type="entry name" value="3-OXO-TETRONATE 4-PHOSPHATE DECARBOXYLASE-RELATED"/>
    <property type="match status" value="1"/>
</dbReference>
<gene>
    <name evidence="4" type="ORF">EZJ58_3631</name>
</gene>
<dbReference type="Pfam" id="PF00596">
    <property type="entry name" value="Aldolase_II"/>
    <property type="match status" value="1"/>
</dbReference>
<dbReference type="PANTHER" id="PTHR22789">
    <property type="entry name" value="FUCULOSE PHOSPHATE ALDOLASE"/>
    <property type="match status" value="1"/>
</dbReference>
<proteinExistence type="predicted"/>
<protein>
    <submittedName>
        <fullName evidence="4">L-fuculose-phosphate aldolase</fullName>
    </submittedName>
</protein>
<dbReference type="AlphaFoldDB" id="A0A4R1ND14"/>
<evidence type="ECO:0000256" key="1">
    <source>
        <dbReference type="ARBA" id="ARBA00022723"/>
    </source>
</evidence>
<dbReference type="RefSeq" id="WP_132924148.1">
    <property type="nucleotide sequence ID" value="NZ_SJOI01000001.1"/>
</dbReference>
<accession>A0A4R1ND14</accession>
<dbReference type="SMART" id="SM01007">
    <property type="entry name" value="Aldolase_II"/>
    <property type="match status" value="1"/>
</dbReference>
<evidence type="ECO:0000313" key="5">
    <source>
        <dbReference type="Proteomes" id="UP000294555"/>
    </source>
</evidence>
<dbReference type="GO" id="GO:0046872">
    <property type="term" value="F:metal ion binding"/>
    <property type="evidence" value="ECO:0007669"/>
    <property type="project" value="UniProtKB-KW"/>
</dbReference>
<sequence length="221" mass="24185">MQPNEATRALLSRQIIDACLEMGRLGINQGTAGNISSRFQDGMLITPTSTPYGELTEDDIVFVDSRGVPETGCLPSTEWRFHLAIYQHHHDRHAVVHNHAPYATSLAIMNRAIPAVHYMIAAAGGTDIPCAPYATYGTEALSLLVVTALAERKACLLQHHGMVASEVSIAKALWLANEVELLARWYCQLLACGYQPETTPRLPAEEIAVVKAKFNSYGLRS</sequence>
<dbReference type="Proteomes" id="UP000294555">
    <property type="component" value="Unassembled WGS sequence"/>
</dbReference>
<dbReference type="InterPro" id="IPR036409">
    <property type="entry name" value="Aldolase_II/adducin_N_sf"/>
</dbReference>
<dbReference type="OrthoDB" id="5500703at2"/>
<keyword evidence="1" id="KW-0479">Metal-binding</keyword>
<reference evidence="4 5" key="1">
    <citation type="submission" date="2019-02" db="EMBL/GenBank/DDBJ databases">
        <title>Investigation of anaerobic lignin degradation for improved lignocellulosic biofuels.</title>
        <authorList>
            <person name="Deangelis K."/>
        </authorList>
    </citation>
    <scope>NUCLEOTIDE SEQUENCE [LARGE SCALE GENOMIC DNA]</scope>
    <source>
        <strain evidence="4 5">159R</strain>
    </source>
</reference>
<organism evidence="4 5">
    <name type="scientific">Sodalis ligni</name>
    <dbReference type="NCBI Taxonomy" id="2697027"/>
    <lineage>
        <taxon>Bacteria</taxon>
        <taxon>Pseudomonadati</taxon>
        <taxon>Pseudomonadota</taxon>
        <taxon>Gammaproteobacteria</taxon>
        <taxon>Enterobacterales</taxon>
        <taxon>Bruguierivoracaceae</taxon>
        <taxon>Sodalis</taxon>
    </lineage>
</organism>